<dbReference type="PANTHER" id="PTHR37807">
    <property type="entry name" value="OS07G0160300 PROTEIN"/>
    <property type="match status" value="1"/>
</dbReference>
<comment type="caution">
    <text evidence="2">The sequence shown here is derived from an EMBL/GenBank/DDBJ whole genome shotgun (WGS) entry which is preliminary data.</text>
</comment>
<name>A0A1Q8S5D9_9PEZI</name>
<sequence>MGEAHASLTTWGQHEREPHKLFIQMSGAPGSGKSTAAKHLQKSIGGLVIDHDIIRSSLLEDEDEPFDKVARRAYHLQWALARDVIKQGLDVIIDSTCNFQEVLDQGCALAEQHNYSYWYVECKTEDINLLNERLRARKPMKSQRPSVDSPPAAARGSRVGEDSRALFKEWIENPCRPKANVVIVDSTSSPEMVRNHILKQISHQPGAQASDK</sequence>
<evidence type="ECO:0000313" key="3">
    <source>
        <dbReference type="Proteomes" id="UP000186583"/>
    </source>
</evidence>
<gene>
    <name evidence="2" type="ORF">CCHL11_00811</name>
</gene>
<dbReference type="STRING" id="708187.A0A1Q8S5D9"/>
<dbReference type="SUPFAM" id="SSF52540">
    <property type="entry name" value="P-loop containing nucleoside triphosphate hydrolases"/>
    <property type="match status" value="1"/>
</dbReference>
<organism evidence="2 3">
    <name type="scientific">Colletotrichum chlorophyti</name>
    <dbReference type="NCBI Taxonomy" id="708187"/>
    <lineage>
        <taxon>Eukaryota</taxon>
        <taxon>Fungi</taxon>
        <taxon>Dikarya</taxon>
        <taxon>Ascomycota</taxon>
        <taxon>Pezizomycotina</taxon>
        <taxon>Sordariomycetes</taxon>
        <taxon>Hypocreomycetidae</taxon>
        <taxon>Glomerellales</taxon>
        <taxon>Glomerellaceae</taxon>
        <taxon>Colletotrichum</taxon>
    </lineage>
</organism>
<feature type="region of interest" description="Disordered" evidence="1">
    <location>
        <begin position="138"/>
        <end position="160"/>
    </location>
</feature>
<dbReference type="Gene3D" id="3.40.50.300">
    <property type="entry name" value="P-loop containing nucleotide triphosphate hydrolases"/>
    <property type="match status" value="1"/>
</dbReference>
<dbReference type="PANTHER" id="PTHR37807:SF3">
    <property type="entry name" value="OS07G0160300 PROTEIN"/>
    <property type="match status" value="1"/>
</dbReference>
<dbReference type="Pfam" id="PF13671">
    <property type="entry name" value="AAA_33"/>
    <property type="match status" value="1"/>
</dbReference>
<proteinExistence type="predicted"/>
<keyword evidence="3" id="KW-1185">Reference proteome</keyword>
<dbReference type="OrthoDB" id="3231855at2759"/>
<evidence type="ECO:0000256" key="1">
    <source>
        <dbReference type="SAM" id="MobiDB-lite"/>
    </source>
</evidence>
<dbReference type="EMBL" id="MPGH01000017">
    <property type="protein sequence ID" value="OLN96630.1"/>
    <property type="molecule type" value="Genomic_DNA"/>
</dbReference>
<dbReference type="AlphaFoldDB" id="A0A1Q8S5D9"/>
<dbReference type="InterPro" id="IPR027417">
    <property type="entry name" value="P-loop_NTPase"/>
</dbReference>
<accession>A0A1Q8S5D9</accession>
<dbReference type="Proteomes" id="UP000186583">
    <property type="component" value="Unassembled WGS sequence"/>
</dbReference>
<protein>
    <submittedName>
        <fullName evidence="2">Uncharacterized protein</fullName>
    </submittedName>
</protein>
<reference evidence="2 3" key="1">
    <citation type="submission" date="2016-11" db="EMBL/GenBank/DDBJ databases">
        <title>Draft Genome Assembly of Colletotrichum chlorophyti a pathogen of herbaceous plants.</title>
        <authorList>
            <person name="Gan P."/>
            <person name="Narusaka M."/>
            <person name="Tsushima A."/>
            <person name="Narusaka Y."/>
            <person name="Takano Y."/>
            <person name="Shirasu K."/>
        </authorList>
    </citation>
    <scope>NUCLEOTIDE SEQUENCE [LARGE SCALE GENOMIC DNA]</scope>
    <source>
        <strain evidence="2 3">NTL11</strain>
    </source>
</reference>
<evidence type="ECO:0000313" key="2">
    <source>
        <dbReference type="EMBL" id="OLN96630.1"/>
    </source>
</evidence>